<sequence length="179" mass="20620">LEGHIVHMLARTLKEVPVEAAFLLPVVVLLKLYESLYKNGKLHVINAGWSDIDGFNRILSYRNKRCSCLSLKTFKFLPSFCRRFRKQPEHQDNYARLISLLGYSPLVHAHDSCVFACPPPLLRWPLTVDQRMTVHKLFSALMQNGYSTDKCLVNQVRHRMHDRSIPKDVALYDCALNLG</sequence>
<dbReference type="AlphaFoldDB" id="A0A183EES3"/>
<evidence type="ECO:0000313" key="1">
    <source>
        <dbReference type="WBParaSite" id="GPUH_0001948901-mRNA-1"/>
    </source>
</evidence>
<reference evidence="1" key="1">
    <citation type="submission" date="2016-06" db="UniProtKB">
        <authorList>
            <consortium name="WormBaseParasite"/>
        </authorList>
    </citation>
    <scope>IDENTIFICATION</scope>
</reference>
<protein>
    <submittedName>
        <fullName evidence="1">Polyprotein</fullName>
    </submittedName>
</protein>
<name>A0A183EES3_9BILA</name>
<organism evidence="1">
    <name type="scientific">Gongylonema pulchrum</name>
    <dbReference type="NCBI Taxonomy" id="637853"/>
    <lineage>
        <taxon>Eukaryota</taxon>
        <taxon>Metazoa</taxon>
        <taxon>Ecdysozoa</taxon>
        <taxon>Nematoda</taxon>
        <taxon>Chromadorea</taxon>
        <taxon>Rhabditida</taxon>
        <taxon>Spirurina</taxon>
        <taxon>Spiruromorpha</taxon>
        <taxon>Spiruroidea</taxon>
        <taxon>Gongylonematidae</taxon>
        <taxon>Gongylonema</taxon>
    </lineage>
</organism>
<accession>A0A183EES3</accession>
<dbReference type="WBParaSite" id="GPUH_0001948901-mRNA-1">
    <property type="protein sequence ID" value="GPUH_0001948901-mRNA-1"/>
    <property type="gene ID" value="GPUH_0001948901"/>
</dbReference>
<proteinExistence type="predicted"/>